<gene>
    <name evidence="3" type="ORF">GCU68_12270</name>
</gene>
<dbReference type="InterPro" id="IPR018639">
    <property type="entry name" value="DUF2062"/>
</dbReference>
<name>A0A5P9P537_9EURY</name>
<evidence type="ECO:0000313" key="3">
    <source>
        <dbReference type="EMBL" id="QFU83253.1"/>
    </source>
</evidence>
<organism evidence="3 4">
    <name type="scientific">Natronorubrum aibiense</name>
    <dbReference type="NCBI Taxonomy" id="348826"/>
    <lineage>
        <taxon>Archaea</taxon>
        <taxon>Methanobacteriati</taxon>
        <taxon>Methanobacteriota</taxon>
        <taxon>Stenosarchaea group</taxon>
        <taxon>Halobacteria</taxon>
        <taxon>Halobacteriales</taxon>
        <taxon>Natrialbaceae</taxon>
        <taxon>Natronorubrum</taxon>
    </lineage>
</organism>
<dbReference type="EMBL" id="CP045488">
    <property type="protein sequence ID" value="QFU83253.1"/>
    <property type="molecule type" value="Genomic_DNA"/>
</dbReference>
<feature type="transmembrane region" description="Helical" evidence="1">
    <location>
        <begin position="119"/>
        <end position="140"/>
    </location>
</feature>
<proteinExistence type="predicted"/>
<keyword evidence="4" id="KW-1185">Reference proteome</keyword>
<sequence length="166" mass="18348">MLAERLARYRAQIREKLLAAFREDRTPRQIAASFAIGIFITTLPTGGVGVGLFFVFISLWSWISKPAIFASVVVLNPAVKPAVYLASFQVGEIVLGPNSVHTQDATITESALLGTRQLLVGNTVLAVGLSVLGYVLLLYLTRAYRRRSTEDSDQSLLSEIRHFLRR</sequence>
<dbReference type="Pfam" id="PF09835">
    <property type="entry name" value="DUF2062"/>
    <property type="match status" value="1"/>
</dbReference>
<keyword evidence="1" id="KW-0472">Membrane</keyword>
<dbReference type="GeneID" id="42301832"/>
<feature type="transmembrane region" description="Helical" evidence="1">
    <location>
        <begin position="30"/>
        <end position="63"/>
    </location>
</feature>
<reference evidence="3 4" key="1">
    <citation type="journal article" date="2007" name="Int. J. Syst. Evol. Microbiol.">
        <title>Natronorubrum sulfidifaciens sp. nov., an extremely haloalkaliphilic archaeon isolated from Aiding salt lake in Xin-Jiang, China.</title>
        <authorList>
            <person name="Cui H.L."/>
            <person name="Tohty D."/>
            <person name="Liu H.C."/>
            <person name="Liu S.J."/>
            <person name="Oren A."/>
            <person name="Zhou P.J."/>
        </authorList>
    </citation>
    <scope>NUCLEOTIDE SEQUENCE [LARGE SCALE GENOMIC DNA]</scope>
    <source>
        <strain evidence="3 4">7-3</strain>
    </source>
</reference>
<accession>A0A5P9P537</accession>
<evidence type="ECO:0000313" key="4">
    <source>
        <dbReference type="Proteomes" id="UP000326170"/>
    </source>
</evidence>
<protein>
    <submittedName>
        <fullName evidence="3">DUF2062 domain-containing protein</fullName>
    </submittedName>
</protein>
<dbReference type="RefSeq" id="WP_152941992.1">
    <property type="nucleotide sequence ID" value="NZ_CP045488.1"/>
</dbReference>
<feature type="domain" description="DUF2062" evidence="2">
    <location>
        <begin position="13"/>
        <end position="148"/>
    </location>
</feature>
<dbReference type="Proteomes" id="UP000326170">
    <property type="component" value="Chromosome"/>
</dbReference>
<keyword evidence="1" id="KW-1133">Transmembrane helix</keyword>
<dbReference type="KEGG" id="nas:GCU68_12270"/>
<dbReference type="PANTHER" id="PTHR40547">
    <property type="entry name" value="SLL0298 PROTEIN"/>
    <property type="match status" value="1"/>
</dbReference>
<dbReference type="PANTHER" id="PTHR40547:SF1">
    <property type="entry name" value="SLL0298 PROTEIN"/>
    <property type="match status" value="1"/>
</dbReference>
<evidence type="ECO:0000256" key="1">
    <source>
        <dbReference type="SAM" id="Phobius"/>
    </source>
</evidence>
<evidence type="ECO:0000259" key="2">
    <source>
        <dbReference type="Pfam" id="PF09835"/>
    </source>
</evidence>
<dbReference type="AlphaFoldDB" id="A0A5P9P537"/>
<dbReference type="OrthoDB" id="329979at2157"/>
<keyword evidence="1" id="KW-0812">Transmembrane</keyword>